<dbReference type="Pfam" id="PF01501">
    <property type="entry name" value="Glyco_transf_8"/>
    <property type="match status" value="1"/>
</dbReference>
<evidence type="ECO:0000256" key="3">
    <source>
        <dbReference type="ARBA" id="ARBA00022723"/>
    </source>
</evidence>
<dbReference type="AlphaFoldDB" id="A0A6F9Y5Y6"/>
<dbReference type="PANTHER" id="PTHR13778:SF47">
    <property type="entry name" value="LIPOPOLYSACCHARIDE 1,3-GALACTOSYLTRANSFERASE"/>
    <property type="match status" value="1"/>
</dbReference>
<dbReference type="EMBL" id="BLAP01000057">
    <property type="protein sequence ID" value="GET12939.1"/>
    <property type="molecule type" value="Genomic_DNA"/>
</dbReference>
<dbReference type="RefSeq" id="WP_172577540.1">
    <property type="nucleotide sequence ID" value="NZ_BLAP01000057.1"/>
</dbReference>
<gene>
    <name evidence="4" type="ORF">SN811_14390</name>
</gene>
<dbReference type="InterPro" id="IPR002495">
    <property type="entry name" value="Glyco_trans_8"/>
</dbReference>
<evidence type="ECO:0000256" key="2">
    <source>
        <dbReference type="ARBA" id="ARBA00022679"/>
    </source>
</evidence>
<evidence type="ECO:0000256" key="1">
    <source>
        <dbReference type="ARBA" id="ARBA00022676"/>
    </source>
</evidence>
<comment type="caution">
    <text evidence="4">The sequence shown here is derived from an EMBL/GenBank/DDBJ whole genome shotgun (WGS) entry which is preliminary data.</text>
</comment>
<evidence type="ECO:0008006" key="5">
    <source>
        <dbReference type="Google" id="ProtNLM"/>
    </source>
</evidence>
<sequence>MKKAIALAANYGYLDKAETTLKSIFKHTPKAEVYLANMDIPQEWFAAVNEKLAPVGSKLHDLKIDLNDFEIGQVNFEHINDYSYVRIYLPRLIEADRILYLDSDIIIRGDLNPFLELELAKGKALAMVKDIQFMGAYNSGVMLIDYDNWQRYKMEEACISIINKKDLKITNGDQTIINMACQEYIQELPFYYNSQVGYNMLASYNNWSERFNSFAPQEALIYHYLTFDKPWNLLSFNHCRSLWWAYRNLDWCQVVSEMKVETNQSKRPQILTFTQTD</sequence>
<dbReference type="PANTHER" id="PTHR13778">
    <property type="entry name" value="GLYCOSYLTRANSFERASE 8 DOMAIN-CONTAINING PROTEIN"/>
    <property type="match status" value="1"/>
</dbReference>
<proteinExistence type="predicted"/>
<dbReference type="Proteomes" id="UP000494160">
    <property type="component" value="Unassembled WGS sequence"/>
</dbReference>
<protein>
    <recommendedName>
        <fullName evidence="5">Glycosyl transferase</fullName>
    </recommendedName>
</protein>
<dbReference type="InterPro" id="IPR029044">
    <property type="entry name" value="Nucleotide-diphossugar_trans"/>
</dbReference>
<keyword evidence="1" id="KW-0328">Glycosyltransferase</keyword>
<dbReference type="GO" id="GO:0016757">
    <property type="term" value="F:glycosyltransferase activity"/>
    <property type="evidence" value="ECO:0007669"/>
    <property type="project" value="UniProtKB-KW"/>
</dbReference>
<reference evidence="4" key="1">
    <citation type="submission" date="2019-10" db="EMBL/GenBank/DDBJ databases">
        <title>Lactobacillus agilis SN811 Whole Genome Sequencing Project.</title>
        <authorList>
            <person name="Suzuki S."/>
            <person name="Endo A."/>
            <person name="Maeno S."/>
            <person name="Shiwa Y."/>
            <person name="Matsutani M."/>
            <person name="Kajikawa A."/>
        </authorList>
    </citation>
    <scope>NUCLEOTIDE SEQUENCE</scope>
    <source>
        <strain evidence="4">SN811</strain>
    </source>
</reference>
<accession>A0A6F9Y5Y6</accession>
<name>A0A6F9Y5Y6_9LACO</name>
<dbReference type="SUPFAM" id="SSF53448">
    <property type="entry name" value="Nucleotide-diphospho-sugar transferases"/>
    <property type="match status" value="1"/>
</dbReference>
<dbReference type="InterPro" id="IPR050748">
    <property type="entry name" value="Glycosyltrans_8_dom-fam"/>
</dbReference>
<dbReference type="CDD" id="cd04194">
    <property type="entry name" value="GT8_A4GalT_like"/>
    <property type="match status" value="1"/>
</dbReference>
<keyword evidence="2" id="KW-0808">Transferase</keyword>
<keyword evidence="3" id="KW-0479">Metal-binding</keyword>
<dbReference type="Gene3D" id="3.90.550.10">
    <property type="entry name" value="Spore Coat Polysaccharide Biosynthesis Protein SpsA, Chain A"/>
    <property type="match status" value="1"/>
</dbReference>
<dbReference type="GO" id="GO:0046872">
    <property type="term" value="F:metal ion binding"/>
    <property type="evidence" value="ECO:0007669"/>
    <property type="project" value="UniProtKB-KW"/>
</dbReference>
<organism evidence="4">
    <name type="scientific">Ligilactobacillus agilis</name>
    <dbReference type="NCBI Taxonomy" id="1601"/>
    <lineage>
        <taxon>Bacteria</taxon>
        <taxon>Bacillati</taxon>
        <taxon>Bacillota</taxon>
        <taxon>Bacilli</taxon>
        <taxon>Lactobacillales</taxon>
        <taxon>Lactobacillaceae</taxon>
        <taxon>Ligilactobacillus</taxon>
    </lineage>
</organism>
<evidence type="ECO:0000313" key="4">
    <source>
        <dbReference type="EMBL" id="GET12939.1"/>
    </source>
</evidence>